<evidence type="ECO:0000313" key="15">
    <source>
        <dbReference type="Proteomes" id="UP001172684"/>
    </source>
</evidence>
<dbReference type="Gene3D" id="3.40.50.300">
    <property type="entry name" value="P-loop containing nucleotide triphosphate hydrolases"/>
    <property type="match status" value="2"/>
</dbReference>
<feature type="transmembrane region" description="Helical" evidence="11">
    <location>
        <begin position="855"/>
        <end position="875"/>
    </location>
</feature>
<gene>
    <name evidence="14" type="ORF">H2201_008512</name>
</gene>
<dbReference type="SUPFAM" id="SSF52540">
    <property type="entry name" value="P-loop containing nucleoside triphosphate hydrolases"/>
    <property type="match status" value="2"/>
</dbReference>
<feature type="transmembrane region" description="Helical" evidence="11">
    <location>
        <begin position="136"/>
        <end position="159"/>
    </location>
</feature>
<keyword evidence="4 11" id="KW-0812">Transmembrane</keyword>
<dbReference type="InterPro" id="IPR011527">
    <property type="entry name" value="ABC1_TM_dom"/>
</dbReference>
<feature type="transmembrane region" description="Helical" evidence="11">
    <location>
        <begin position="733"/>
        <end position="756"/>
    </location>
</feature>
<keyword evidence="3" id="KW-0813">Transport</keyword>
<keyword evidence="15" id="KW-1185">Reference proteome</keyword>
<dbReference type="CDD" id="cd18577">
    <property type="entry name" value="ABC_6TM_Pgp_ABCB1_D1_like"/>
    <property type="match status" value="1"/>
</dbReference>
<keyword evidence="8 11" id="KW-1133">Transmembrane helix</keyword>
<feature type="transmembrane region" description="Helical" evidence="11">
    <location>
        <begin position="349"/>
        <end position="369"/>
    </location>
</feature>
<evidence type="ECO:0000256" key="1">
    <source>
        <dbReference type="ARBA" id="ARBA00004141"/>
    </source>
</evidence>
<organism evidence="14 15">
    <name type="scientific">Coniosporium apollinis</name>
    <dbReference type="NCBI Taxonomy" id="61459"/>
    <lineage>
        <taxon>Eukaryota</taxon>
        <taxon>Fungi</taxon>
        <taxon>Dikarya</taxon>
        <taxon>Ascomycota</taxon>
        <taxon>Pezizomycotina</taxon>
        <taxon>Dothideomycetes</taxon>
        <taxon>Dothideomycetes incertae sedis</taxon>
        <taxon>Coniosporium</taxon>
    </lineage>
</organism>
<evidence type="ECO:0000256" key="3">
    <source>
        <dbReference type="ARBA" id="ARBA00022448"/>
    </source>
</evidence>
<feature type="transmembrane region" description="Helical" evidence="11">
    <location>
        <begin position="312"/>
        <end position="334"/>
    </location>
</feature>
<evidence type="ECO:0000259" key="13">
    <source>
        <dbReference type="PROSITE" id="PS50929"/>
    </source>
</evidence>
<feature type="transmembrane region" description="Helical" evidence="11">
    <location>
        <begin position="83"/>
        <end position="108"/>
    </location>
</feature>
<dbReference type="InterPro" id="IPR003439">
    <property type="entry name" value="ABC_transporter-like_ATP-bd"/>
</dbReference>
<dbReference type="InterPro" id="IPR003593">
    <property type="entry name" value="AAA+_ATPase"/>
</dbReference>
<dbReference type="PANTHER" id="PTHR43394">
    <property type="entry name" value="ATP-DEPENDENT PERMEASE MDL1, MITOCHONDRIAL"/>
    <property type="match status" value="1"/>
</dbReference>
<feature type="domain" description="ABC transmembrane type-1" evidence="13">
    <location>
        <begin position="737"/>
        <end position="1023"/>
    </location>
</feature>
<keyword evidence="9 11" id="KW-0472">Membrane</keyword>
<feature type="transmembrane region" description="Helical" evidence="11">
    <location>
        <begin position="233"/>
        <end position="252"/>
    </location>
</feature>
<feature type="transmembrane region" description="Helical" evidence="11">
    <location>
        <begin position="776"/>
        <end position="802"/>
    </location>
</feature>
<keyword evidence="5" id="KW-0677">Repeat</keyword>
<comment type="subcellular location">
    <subcellularLocation>
        <location evidence="1">Membrane</location>
        <topology evidence="1">Multi-pass membrane protein</topology>
    </subcellularLocation>
</comment>
<dbReference type="Pfam" id="PF00005">
    <property type="entry name" value="ABC_tran"/>
    <property type="match status" value="2"/>
</dbReference>
<evidence type="ECO:0000256" key="5">
    <source>
        <dbReference type="ARBA" id="ARBA00022737"/>
    </source>
</evidence>
<accession>A0ABQ9NL47</accession>
<sequence length="1301" mass="141908">MPDSKKTLAARDSTSNDPTSNKEERGESLREPSPLSKQSLEKGEHDSHEPNDADEDASKESESKGGVGVYFRVFKYTDGFDRLLYAISCFGAIVSGASLPLMTLVFGASTRTFSNYSMGNSDPQAFQNEVNGLVLYFVYLFVGRCVINYIGTLCVCIAATRTTNSLRKAFLDSLVRKEIAHFDIADNGSTAAQVATNGNRINQGIAEKLYTFVNGISLFFSAYIVALTVQWKLALITMSVIPAIAVSVAGVIKFDAPIEARIVKIYSRAATVAQDALWSIKTIHAFGAGPKVIKWYDEYLQAAHQEGKKKSLIFGVLFSNNYFLTLAGNALAFWEGYRLFASGEIPDVGTVFTVVLSVTLGATSILSVLTPISAVTNASSAAVELFAIIDKPSKIDPLASAGMRPEKCTGEIEFRDVAFAYPARPTAKVLRRLNLSVPAGKTTALVGPSGCGKSTIVGLLERWYQPASGHILLDGHDVAELNTNWLRSNVRLVQQESTLFDGTVFDNVAKGLVGEQKTLSREDQAQLIRQACEVADAHGFIEKLPQGYDTELGASAGMLSGGQRQRLSIARSIISDPKILLFDEATSALDPRAERVVQDALNRVSKNKTTLVIAHKLATIKNADSIAVMREGEVVEQGNHAELIEQDGLYAAMVRAQDLGDESQKDQPEHHDNEDHTDSTLRPLASRRETQPAVSSKDLEEGQPDHLTAGTLHYSLFKCVCIMLKENKAMYKWYAPLIFAFVMVGGTYPAQALLFARLLNVFTIRDEEEARSKANLFSLMFFIIALANLVGYFAIGVITNIIGQVLTHRYRREMLERIVSCDQDFFDYPENSSNALASKLSSVPSAVQELMSANIGLVVTVIVNVVSTSALGIAIGWKLGLVMVFAGLSVIVGAGFLRVRLDMRLEGSTETQFTKSASLASEAVGAIRTVSSLTLEDSVLREYSQLLDSIVAQVIRSLVPTLIPYSFSQSADFLVMGLGFWYGCRLIASGEYTVTQFFTIFLALVFGGQAAAQFFTYTTSFTKGAFGANYMLWLRTIQPKIRVSEENKTKGPPGDDAPIALDRVEFAYRQRGSAKVLRDVSVKIEPGSYAALVGASGCGKSTVISLLERFYDPTSGRITLSDEDISFMSPALYRQHLSLVPQEAPLYLGSVRQNIALGLDYDPSEEEVREACQQANALEFVSSLPEGLNTHCGSRGLQFSGGQRQRIAVARALIRKPRILLLDEATSALDTQSERIVQEALNKAASTRTTIAIAHRLSTIKHADLILVMEGGKIVERGTHRELQQLNGRYQAMCVAQSLDA</sequence>
<feature type="transmembrane region" description="Helical" evidence="11">
    <location>
        <begin position="209"/>
        <end position="227"/>
    </location>
</feature>
<keyword evidence="7" id="KW-0067">ATP-binding</keyword>
<dbReference type="EMBL" id="JAPDRL010000124">
    <property type="protein sequence ID" value="KAJ9656499.1"/>
    <property type="molecule type" value="Genomic_DNA"/>
</dbReference>
<evidence type="ECO:0000259" key="12">
    <source>
        <dbReference type="PROSITE" id="PS50893"/>
    </source>
</evidence>
<keyword evidence="6" id="KW-0547">Nucleotide-binding</keyword>
<dbReference type="InterPro" id="IPR036640">
    <property type="entry name" value="ABC1_TM_sf"/>
</dbReference>
<evidence type="ECO:0000256" key="4">
    <source>
        <dbReference type="ARBA" id="ARBA00022692"/>
    </source>
</evidence>
<dbReference type="InterPro" id="IPR027417">
    <property type="entry name" value="P-loop_NTPase"/>
</dbReference>
<reference evidence="14" key="1">
    <citation type="submission" date="2022-10" db="EMBL/GenBank/DDBJ databases">
        <title>Culturing micro-colonial fungi from biological soil crusts in the Mojave desert and describing Neophaeococcomyces mojavensis, and introducing the new genera and species Taxawa tesnikishii.</title>
        <authorList>
            <person name="Kurbessoian T."/>
            <person name="Stajich J.E."/>
        </authorList>
    </citation>
    <scope>NUCLEOTIDE SEQUENCE</scope>
    <source>
        <strain evidence="14">TK_1</strain>
    </source>
</reference>
<evidence type="ECO:0000256" key="11">
    <source>
        <dbReference type="SAM" id="Phobius"/>
    </source>
</evidence>
<comment type="similarity">
    <text evidence="2">Belongs to the ABC transporter superfamily. ABCB family. Multidrug resistance exporter (TC 3.A.1.201) subfamily.</text>
</comment>
<feature type="domain" description="ABC transporter" evidence="12">
    <location>
        <begin position="412"/>
        <end position="656"/>
    </location>
</feature>
<dbReference type="SMART" id="SM00382">
    <property type="entry name" value="AAA"/>
    <property type="match status" value="2"/>
</dbReference>
<feature type="region of interest" description="Disordered" evidence="10">
    <location>
        <begin position="1"/>
        <end position="62"/>
    </location>
</feature>
<name>A0ABQ9NL47_9PEZI</name>
<dbReference type="Proteomes" id="UP001172684">
    <property type="component" value="Unassembled WGS sequence"/>
</dbReference>
<evidence type="ECO:0000256" key="2">
    <source>
        <dbReference type="ARBA" id="ARBA00007577"/>
    </source>
</evidence>
<feature type="transmembrane region" description="Helical" evidence="11">
    <location>
        <begin position="881"/>
        <end position="899"/>
    </location>
</feature>
<evidence type="ECO:0000256" key="7">
    <source>
        <dbReference type="ARBA" id="ARBA00022840"/>
    </source>
</evidence>
<dbReference type="Pfam" id="PF00664">
    <property type="entry name" value="ABC_membrane"/>
    <property type="match status" value="2"/>
</dbReference>
<feature type="compositionally biased region" description="Basic and acidic residues" evidence="10">
    <location>
        <begin position="662"/>
        <end position="679"/>
    </location>
</feature>
<evidence type="ECO:0000256" key="8">
    <source>
        <dbReference type="ARBA" id="ARBA00022989"/>
    </source>
</evidence>
<evidence type="ECO:0000313" key="14">
    <source>
        <dbReference type="EMBL" id="KAJ9656499.1"/>
    </source>
</evidence>
<dbReference type="Gene3D" id="1.20.1560.10">
    <property type="entry name" value="ABC transporter type 1, transmembrane domain"/>
    <property type="match status" value="1"/>
</dbReference>
<dbReference type="InterPro" id="IPR017871">
    <property type="entry name" value="ABC_transporter-like_CS"/>
</dbReference>
<dbReference type="InterPro" id="IPR039421">
    <property type="entry name" value="Type_1_exporter"/>
</dbReference>
<comment type="caution">
    <text evidence="14">The sequence shown here is derived from an EMBL/GenBank/DDBJ whole genome shotgun (WGS) entry which is preliminary data.</text>
</comment>
<dbReference type="PROSITE" id="PS50893">
    <property type="entry name" value="ABC_TRANSPORTER_2"/>
    <property type="match status" value="2"/>
</dbReference>
<dbReference type="PANTHER" id="PTHR43394:SF11">
    <property type="entry name" value="ATP-BINDING CASSETTE TRANSPORTER"/>
    <property type="match status" value="1"/>
</dbReference>
<proteinExistence type="inferred from homology"/>
<dbReference type="PROSITE" id="PS00211">
    <property type="entry name" value="ABC_TRANSPORTER_1"/>
    <property type="match status" value="2"/>
</dbReference>
<feature type="domain" description="ABC transmembrane type-1" evidence="13">
    <location>
        <begin position="86"/>
        <end position="377"/>
    </location>
</feature>
<dbReference type="CDD" id="cd18578">
    <property type="entry name" value="ABC_6TM_Pgp_ABCB1_D2_like"/>
    <property type="match status" value="1"/>
</dbReference>
<protein>
    <recommendedName>
        <fullName evidence="16">Leptomycin B resistance protein pmd1</fullName>
    </recommendedName>
</protein>
<feature type="compositionally biased region" description="Basic and acidic residues" evidence="10">
    <location>
        <begin position="39"/>
        <end position="62"/>
    </location>
</feature>
<feature type="domain" description="ABC transporter" evidence="12">
    <location>
        <begin position="1059"/>
        <end position="1296"/>
    </location>
</feature>
<evidence type="ECO:0000256" key="6">
    <source>
        <dbReference type="ARBA" id="ARBA00022741"/>
    </source>
</evidence>
<feature type="compositionally biased region" description="Basic and acidic residues" evidence="10">
    <location>
        <begin position="20"/>
        <end position="30"/>
    </location>
</feature>
<dbReference type="PROSITE" id="PS50929">
    <property type="entry name" value="ABC_TM1F"/>
    <property type="match status" value="2"/>
</dbReference>
<feature type="region of interest" description="Disordered" evidence="10">
    <location>
        <begin position="659"/>
        <end position="702"/>
    </location>
</feature>
<evidence type="ECO:0000256" key="10">
    <source>
        <dbReference type="SAM" id="MobiDB-lite"/>
    </source>
</evidence>
<evidence type="ECO:0008006" key="16">
    <source>
        <dbReference type="Google" id="ProtNLM"/>
    </source>
</evidence>
<dbReference type="CDD" id="cd03249">
    <property type="entry name" value="ABC_MTABC3_MDL1_MDL2"/>
    <property type="match status" value="1"/>
</dbReference>
<dbReference type="SUPFAM" id="SSF90123">
    <property type="entry name" value="ABC transporter transmembrane region"/>
    <property type="match status" value="2"/>
</dbReference>
<evidence type="ECO:0000256" key="9">
    <source>
        <dbReference type="ARBA" id="ARBA00023136"/>
    </source>
</evidence>